<dbReference type="PROSITE" id="PS01171">
    <property type="entry name" value="RIBOSOMAL_L21E"/>
    <property type="match status" value="1"/>
</dbReference>
<dbReference type="GO" id="GO:0006412">
    <property type="term" value="P:translation"/>
    <property type="evidence" value="ECO:0007669"/>
    <property type="project" value="UniProtKB-UniRule"/>
</dbReference>
<evidence type="ECO:0000313" key="22">
    <source>
        <dbReference type="Proteomes" id="UP000076770"/>
    </source>
</evidence>
<keyword evidence="2 5" id="KW-0689">Ribosomal protein</keyword>
<evidence type="ECO:0000313" key="17">
    <source>
        <dbReference type="EMBL" id="QPG51017.1"/>
    </source>
</evidence>
<dbReference type="HAMAP" id="MF_00369">
    <property type="entry name" value="Ribosomal_eL21"/>
    <property type="match status" value="1"/>
</dbReference>
<accession>A0A0E3MGJ6</accession>
<dbReference type="EMBL" id="CP011055">
    <property type="protein sequence ID" value="AKA74074.1"/>
    <property type="molecule type" value="Genomic_DNA"/>
</dbReference>
<dbReference type="GeneID" id="1455014"/>
<dbReference type="GeneID" id="44129747"/>
<dbReference type="Proteomes" id="UP000267993">
    <property type="component" value="Chromosome"/>
</dbReference>
<dbReference type="GO" id="GO:1990904">
    <property type="term" value="C:ribonucleoprotein complex"/>
    <property type="evidence" value="ECO:0007669"/>
    <property type="project" value="UniProtKB-KW"/>
</dbReference>
<dbReference type="GO" id="GO:0005840">
    <property type="term" value="C:ribosome"/>
    <property type="evidence" value="ECO:0007669"/>
    <property type="project" value="UniProtKB-KW"/>
</dbReference>
<organism evidence="9 21">
    <name type="scientific">Saccharolobus solfataricus</name>
    <name type="common">Sulfolobus solfataricus</name>
    <dbReference type="NCBI Taxonomy" id="2287"/>
    <lineage>
        <taxon>Archaea</taxon>
        <taxon>Thermoproteota</taxon>
        <taxon>Thermoprotei</taxon>
        <taxon>Sulfolobales</taxon>
        <taxon>Sulfolobaceae</taxon>
        <taxon>Saccharolobus</taxon>
    </lineage>
</organism>
<proteinExistence type="inferred from homology"/>
<evidence type="ECO:0000313" key="25">
    <source>
        <dbReference type="Proteomes" id="UP000273194"/>
    </source>
</evidence>
<reference evidence="23 24" key="4">
    <citation type="journal article" date="2018" name="Proc. Natl. Acad. Sci. U.S.A.">
        <title>Nonmutational mechanism of inheritance in the Archaeon Sulfolobus solfataricus.</title>
        <authorList>
            <person name="Payne S."/>
            <person name="McCarthy S."/>
            <person name="Johnson T."/>
            <person name="North E."/>
            <person name="Blum P."/>
        </authorList>
    </citation>
    <scope>NUCLEOTIDE SEQUENCE [LARGE SCALE GENOMIC DNA]</scope>
    <source>
        <strain evidence="11 23">SARC-H</strain>
        <strain evidence="12 27">SARC-I</strain>
        <strain evidence="14 28">SARC-N</strain>
        <strain evidence="15 29">SARC-O</strain>
        <strain evidence="16 24">SUL120</strain>
        <strain evidence="10 25">SULG</strain>
        <strain evidence="13 26">SULM</strain>
    </source>
</reference>
<dbReference type="EMBL" id="CP050869">
    <property type="protein sequence ID" value="QPG51017.1"/>
    <property type="molecule type" value="Genomic_DNA"/>
</dbReference>
<reference evidence="22" key="3">
    <citation type="submission" date="2016-04" db="EMBL/GenBank/DDBJ databases">
        <authorList>
            <person name="Shah S.A."/>
            <person name="Garrett R.A."/>
        </authorList>
    </citation>
    <scope>NUCLEOTIDE SEQUENCE [LARGE SCALE GENOMIC DNA]</scope>
    <source>
        <strain evidence="22">ATCC 35091 / DSM 1616 / JCM 8930 / NBRC 15331 / P1</strain>
    </source>
</reference>
<dbReference type="EMBL" id="CP033236">
    <property type="protein sequence ID" value="AZF71173.1"/>
    <property type="molecule type" value="Genomic_DNA"/>
</dbReference>
<dbReference type="InterPro" id="IPR008991">
    <property type="entry name" value="Translation_prot_SH3-like_sf"/>
</dbReference>
<evidence type="ECO:0000313" key="23">
    <source>
        <dbReference type="Proteomes" id="UP000267993"/>
    </source>
</evidence>
<dbReference type="InterPro" id="IPR018259">
    <property type="entry name" value="Ribosomal_eL21_CS"/>
</dbReference>
<feature type="compositionally biased region" description="Basic residues" evidence="6">
    <location>
        <begin position="1"/>
        <end position="18"/>
    </location>
</feature>
<dbReference type="EMBL" id="LT549890">
    <property type="protein sequence ID" value="SAI84330.1"/>
    <property type="molecule type" value="Genomic_DNA"/>
</dbReference>
<comment type="similarity">
    <text evidence="1 5">Belongs to the eukaryotic ribosomal protein eL21 family.</text>
</comment>
<evidence type="ECO:0000313" key="20">
    <source>
        <dbReference type="Proteomes" id="UP000033085"/>
    </source>
</evidence>
<dbReference type="Proteomes" id="UP000594632">
    <property type="component" value="Chromosome"/>
</dbReference>
<reference evidence="18" key="2">
    <citation type="submission" date="2016-04" db="EMBL/GenBank/DDBJ databases">
        <authorList>
            <person name="Evans L.H."/>
            <person name="Alamgir A."/>
            <person name="Owens N."/>
            <person name="Weber N.D."/>
            <person name="Virtaneva K."/>
            <person name="Barbian K."/>
            <person name="Babar A."/>
            <person name="Rosenke K."/>
        </authorList>
    </citation>
    <scope>NUCLEOTIDE SEQUENCE</scope>
    <source>
        <strain evidence="18">P1</strain>
    </source>
</reference>
<dbReference type="AlphaFoldDB" id="A0A0E3MGJ6"/>
<dbReference type="Proteomes" id="UP000269431">
    <property type="component" value="Chromosome"/>
</dbReference>
<dbReference type="Proteomes" id="UP000033106">
    <property type="component" value="Chromosome"/>
</dbReference>
<dbReference type="NCBIfam" id="NF003303">
    <property type="entry name" value="PRK04306.1"/>
    <property type="match status" value="1"/>
</dbReference>
<dbReference type="Proteomes" id="UP000033057">
    <property type="component" value="Chromosome"/>
</dbReference>
<reference evidence="9" key="5">
    <citation type="submission" date="2018-10" db="EMBL/GenBank/DDBJ databases">
        <authorList>
            <person name="McCarthy S."/>
            <person name="Gradnigo J."/>
            <person name="Johnson T."/>
            <person name="Payne S."/>
            <person name="Lipzen A."/>
            <person name="Schackwitz W."/>
            <person name="Martin J."/>
            <person name="Moriyama E."/>
            <person name="Blum P."/>
        </authorList>
    </citation>
    <scope>NUCLEOTIDE SEQUENCE</scope>
    <source>
        <strain evidence="7">SARC-B</strain>
        <strain evidence="8">SARC-C</strain>
        <strain evidence="9">SULA</strain>
    </source>
</reference>
<evidence type="ECO:0000313" key="13">
    <source>
        <dbReference type="EMBL" id="AZF76416.1"/>
    </source>
</evidence>
<keyword evidence="3 5" id="KW-0687">Ribonucleoprotein</keyword>
<evidence type="ECO:0000313" key="19">
    <source>
        <dbReference type="Proteomes" id="UP000033057"/>
    </source>
</evidence>
<gene>
    <name evidence="5" type="primary">rpl21e</name>
    <name evidence="17" type="ORF">HFC64_15355</name>
    <name evidence="18" type="ORF">SSOP1_0776</name>
    <name evidence="9" type="ORF">SULA_1834</name>
    <name evidence="7" type="ORF">SULB_1835</name>
    <name evidence="8" type="ORF">SULC_1833</name>
    <name evidence="10" type="ORF">SULG_09205</name>
    <name evidence="11" type="ORF">SULH_09205</name>
    <name evidence="12" type="ORF">SULI_09205</name>
    <name evidence="13" type="ORF">SULM_09195</name>
    <name evidence="14" type="ORF">SULN_09195</name>
    <name evidence="15" type="ORF">SULO_09205</name>
    <name evidence="16" type="ORF">SULZ_09130</name>
</gene>
<dbReference type="InterPro" id="IPR001147">
    <property type="entry name" value="Ribosomal_eL21"/>
</dbReference>
<evidence type="ECO:0000313" key="30">
    <source>
        <dbReference type="Proteomes" id="UP000594632"/>
    </source>
</evidence>
<evidence type="ECO:0000313" key="21">
    <source>
        <dbReference type="Proteomes" id="UP000033106"/>
    </source>
</evidence>
<evidence type="ECO:0000313" key="28">
    <source>
        <dbReference type="Proteomes" id="UP000278715"/>
    </source>
</evidence>
<dbReference type="EMBL" id="CP033241">
    <property type="protein sequence ID" value="AZF84205.1"/>
    <property type="molecule type" value="Genomic_DNA"/>
</dbReference>
<dbReference type="Gene3D" id="2.30.30.70">
    <property type="entry name" value="Ribosomal protein L21"/>
    <property type="match status" value="1"/>
</dbReference>
<evidence type="ECO:0000313" key="8">
    <source>
        <dbReference type="EMBL" id="AKA76771.1"/>
    </source>
</evidence>
<dbReference type="Proteomes" id="UP000275843">
    <property type="component" value="Chromosome"/>
</dbReference>
<dbReference type="PANTHER" id="PTHR20981">
    <property type="entry name" value="60S RIBOSOMAL PROTEIN L21"/>
    <property type="match status" value="1"/>
</dbReference>
<evidence type="ECO:0000313" key="26">
    <source>
        <dbReference type="Proteomes" id="UP000273443"/>
    </source>
</evidence>
<protein>
    <recommendedName>
        <fullName evidence="4 5">Large ribosomal subunit protein eL21</fullName>
    </recommendedName>
</protein>
<dbReference type="KEGG" id="ssoa:SULA_1834"/>
<reference evidence="17 30" key="6">
    <citation type="journal article" date="2020" name="Nat. Commun.">
        <title>The structures of two archaeal type IV pili illuminate evolutionary relationships.</title>
        <authorList>
            <person name="Wang F."/>
            <person name="Baquero D.P."/>
            <person name="Su Z."/>
            <person name="Beltran L.C."/>
            <person name="Prangishvili D."/>
            <person name="Krupovic M."/>
            <person name="Egelman E.H."/>
        </authorList>
    </citation>
    <scope>NUCLEOTIDE SEQUENCE [LARGE SCALE GENOMIC DNA]</scope>
    <source>
        <strain evidence="17 30">POZ149</strain>
    </source>
</reference>
<dbReference type="SUPFAM" id="SSF50104">
    <property type="entry name" value="Translation proteins SH3-like domain"/>
    <property type="match status" value="1"/>
</dbReference>
<dbReference type="EMBL" id="CP033237">
    <property type="protein sequence ID" value="AZF73793.1"/>
    <property type="molecule type" value="Genomic_DNA"/>
</dbReference>
<dbReference type="RefSeq" id="WP_009991331.1">
    <property type="nucleotide sequence ID" value="NZ_CP011055.2"/>
</dbReference>
<feature type="region of interest" description="Disordered" evidence="6">
    <location>
        <begin position="1"/>
        <end position="24"/>
    </location>
</feature>
<evidence type="ECO:0000256" key="5">
    <source>
        <dbReference type="HAMAP-Rule" id="MF_00369"/>
    </source>
</evidence>
<dbReference type="Proteomes" id="UP000273194">
    <property type="component" value="Chromosome"/>
</dbReference>
<dbReference type="EMBL" id="CP033238">
    <property type="protein sequence ID" value="AZF76416.1"/>
    <property type="molecule type" value="Genomic_DNA"/>
</dbReference>
<evidence type="ECO:0000313" key="15">
    <source>
        <dbReference type="EMBL" id="AZF81629.1"/>
    </source>
</evidence>
<dbReference type="EMBL" id="CP011057">
    <property type="protein sequence ID" value="AKA79465.1"/>
    <property type="molecule type" value="Genomic_DNA"/>
</dbReference>
<dbReference type="OMA" id="KGMPHRR"/>
<dbReference type="Pfam" id="PF01157">
    <property type="entry name" value="Ribosomal_L21e"/>
    <property type="match status" value="1"/>
</dbReference>
<dbReference type="EMBL" id="CP033240">
    <property type="protein sequence ID" value="AZF81629.1"/>
    <property type="molecule type" value="Genomic_DNA"/>
</dbReference>
<evidence type="ECO:0000313" key="14">
    <source>
        <dbReference type="EMBL" id="AZF79024.1"/>
    </source>
</evidence>
<evidence type="ECO:0000313" key="7">
    <source>
        <dbReference type="EMBL" id="AKA74074.1"/>
    </source>
</evidence>
<dbReference type="KEGG" id="ssof:SULC_1833"/>
<evidence type="ECO:0000256" key="6">
    <source>
        <dbReference type="SAM" id="MobiDB-lite"/>
    </source>
</evidence>
<reference evidence="19 20" key="1">
    <citation type="journal article" date="2015" name="Genome Announc.">
        <title>Complete Genome Sequence of Sulfolobus solfataricus Strain 98/2 and Evolved Derivatives.</title>
        <authorList>
            <person name="McCarthy S."/>
            <person name="Gradnigo J."/>
            <person name="Johnson T."/>
            <person name="Payne S."/>
            <person name="Lipzen A."/>
            <person name="Martin J."/>
            <person name="Schackwitz W."/>
            <person name="Moriyama E."/>
            <person name="Blum P."/>
        </authorList>
    </citation>
    <scope>NUCLEOTIDE SEQUENCE [LARGE SCALE GENOMIC DNA]</scope>
    <source>
        <strain evidence="19">98/2 SULC</strain>
        <strain evidence="7">SARC-B</strain>
        <strain evidence="8">SARC-C</strain>
        <strain evidence="9 21">SULA</strain>
        <strain evidence="20">SULB</strain>
    </source>
</reference>
<evidence type="ECO:0000313" key="9">
    <source>
        <dbReference type="EMBL" id="AKA79465.1"/>
    </source>
</evidence>
<evidence type="ECO:0000313" key="18">
    <source>
        <dbReference type="EMBL" id="SAI84330.1"/>
    </source>
</evidence>
<evidence type="ECO:0000313" key="10">
    <source>
        <dbReference type="EMBL" id="AZF68553.1"/>
    </source>
</evidence>
<dbReference type="GO" id="GO:0003735">
    <property type="term" value="F:structural constituent of ribosome"/>
    <property type="evidence" value="ECO:0007669"/>
    <property type="project" value="InterPro"/>
</dbReference>
<dbReference type="Proteomes" id="UP000076770">
    <property type="component" value="Chromosome i"/>
</dbReference>
<dbReference type="EMBL" id="CP033239">
    <property type="protein sequence ID" value="AZF79024.1"/>
    <property type="molecule type" value="Genomic_DNA"/>
</dbReference>
<dbReference type="EMBL" id="CP011056">
    <property type="protein sequence ID" value="AKA76771.1"/>
    <property type="molecule type" value="Genomic_DNA"/>
</dbReference>
<dbReference type="Proteomes" id="UP000033085">
    <property type="component" value="Chromosome"/>
</dbReference>
<dbReference type="Proteomes" id="UP000273443">
    <property type="component" value="Chromosome"/>
</dbReference>
<dbReference type="FunFam" id="2.30.30.70:FF:000001">
    <property type="entry name" value="60S ribosomal protein L21"/>
    <property type="match status" value="1"/>
</dbReference>
<evidence type="ECO:0000313" key="11">
    <source>
        <dbReference type="EMBL" id="AZF71173.1"/>
    </source>
</evidence>
<sequence>MVKHSKGYRTRSRSLLRKSPRERGAVPSLSKLMVEYKEGDNVVVKINPSVHQGMPHRRYQGKVGKIIGKRGRAYLVSVTLGDKEKVIIVRPEHLVPFNSSG</sequence>
<evidence type="ECO:0000313" key="27">
    <source>
        <dbReference type="Proteomes" id="UP000275843"/>
    </source>
</evidence>
<name>A0A0E3MGJ6_SACSO</name>
<evidence type="ECO:0000256" key="1">
    <source>
        <dbReference type="ARBA" id="ARBA00008427"/>
    </source>
</evidence>
<dbReference type="InterPro" id="IPR036948">
    <property type="entry name" value="Ribosomal_eL21_sf"/>
</dbReference>
<evidence type="ECO:0000313" key="29">
    <source>
        <dbReference type="Proteomes" id="UP000282269"/>
    </source>
</evidence>
<dbReference type="InterPro" id="IPR022856">
    <property type="entry name" value="Ribosomal_eL21_arc"/>
</dbReference>
<evidence type="ECO:0000313" key="24">
    <source>
        <dbReference type="Proteomes" id="UP000269431"/>
    </source>
</evidence>
<evidence type="ECO:0000256" key="2">
    <source>
        <dbReference type="ARBA" id="ARBA00022980"/>
    </source>
</evidence>
<dbReference type="Proteomes" id="UP000282269">
    <property type="component" value="Chromosome"/>
</dbReference>
<dbReference type="KEGG" id="ssol:SULB_1835"/>
<dbReference type="EMBL" id="CP033235">
    <property type="protein sequence ID" value="AZF68553.1"/>
    <property type="molecule type" value="Genomic_DNA"/>
</dbReference>
<dbReference type="OrthoDB" id="6295at2157"/>
<evidence type="ECO:0000313" key="12">
    <source>
        <dbReference type="EMBL" id="AZF73793.1"/>
    </source>
</evidence>
<dbReference type="SMR" id="A0A0E3MGJ6"/>
<evidence type="ECO:0000313" key="16">
    <source>
        <dbReference type="EMBL" id="AZF84205.1"/>
    </source>
</evidence>
<dbReference type="Proteomes" id="UP000278715">
    <property type="component" value="Chromosome"/>
</dbReference>
<evidence type="ECO:0000256" key="3">
    <source>
        <dbReference type="ARBA" id="ARBA00023274"/>
    </source>
</evidence>
<dbReference type="PATRIC" id="fig|2287.6.peg.1893"/>
<evidence type="ECO:0000256" key="4">
    <source>
        <dbReference type="ARBA" id="ARBA00035219"/>
    </source>
</evidence>